<gene>
    <name evidence="3" type="ORF">ABID21_000148</name>
</gene>
<dbReference type="GO" id="GO:0003677">
    <property type="term" value="F:DNA binding"/>
    <property type="evidence" value="ECO:0007669"/>
    <property type="project" value="UniProtKB-KW"/>
</dbReference>
<dbReference type="InterPro" id="IPR036390">
    <property type="entry name" value="WH_DNA-bd_sf"/>
</dbReference>
<comment type="caution">
    <text evidence="3">The sequence shown here is derived from an EMBL/GenBank/DDBJ whole genome shotgun (WGS) entry which is preliminary data.</text>
</comment>
<feature type="region of interest" description="Disordered" evidence="1">
    <location>
        <begin position="83"/>
        <end position="112"/>
    </location>
</feature>
<dbReference type="InterPro" id="IPR013196">
    <property type="entry name" value="HTH_11"/>
</dbReference>
<organism evidence="3 4">
    <name type="scientific">Pseudorhizobium tarimense</name>
    <dbReference type="NCBI Taxonomy" id="1079109"/>
    <lineage>
        <taxon>Bacteria</taxon>
        <taxon>Pseudomonadati</taxon>
        <taxon>Pseudomonadota</taxon>
        <taxon>Alphaproteobacteria</taxon>
        <taxon>Hyphomicrobiales</taxon>
        <taxon>Rhizobiaceae</taxon>
        <taxon>Rhizobium/Agrobacterium group</taxon>
        <taxon>Pseudorhizobium</taxon>
    </lineage>
</organism>
<dbReference type="Gene3D" id="1.10.10.10">
    <property type="entry name" value="Winged helix-like DNA-binding domain superfamily/Winged helix DNA-binding domain"/>
    <property type="match status" value="1"/>
</dbReference>
<protein>
    <submittedName>
        <fullName evidence="3">DNA-binding transcriptional regulator YafY</fullName>
    </submittedName>
</protein>
<dbReference type="Pfam" id="PF08279">
    <property type="entry name" value="HTH_11"/>
    <property type="match status" value="1"/>
</dbReference>
<evidence type="ECO:0000313" key="3">
    <source>
        <dbReference type="EMBL" id="MET3584056.1"/>
    </source>
</evidence>
<name>A0ABV2H0J3_9HYPH</name>
<dbReference type="PANTHER" id="PTHR34580:SF3">
    <property type="entry name" value="PROTEIN PAFB"/>
    <property type="match status" value="1"/>
</dbReference>
<dbReference type="Proteomes" id="UP001549031">
    <property type="component" value="Unassembled WGS sequence"/>
</dbReference>
<sequence length="147" mass="15849">MRKASRLFEIIQILRLARKPVTAAQIAAQLEVTVRSIYRDIVALQAMRVPIEGGRGIGYILRPGFTLPPLMLTVDETEAIRAGAGASGADGRHGAPAGREAGEPQDRGRRAGTACRNFFRLRAPCLGKRRACPRSRGPGADPPRDPV</sequence>
<dbReference type="InterPro" id="IPR036388">
    <property type="entry name" value="WH-like_DNA-bd_sf"/>
</dbReference>
<dbReference type="InterPro" id="IPR051534">
    <property type="entry name" value="CBASS_pafABC_assoc_protein"/>
</dbReference>
<feature type="domain" description="Helix-turn-helix type 11" evidence="2">
    <location>
        <begin position="6"/>
        <end position="60"/>
    </location>
</feature>
<dbReference type="EMBL" id="JBEPLJ010000001">
    <property type="protein sequence ID" value="MET3584056.1"/>
    <property type="molecule type" value="Genomic_DNA"/>
</dbReference>
<feature type="compositionally biased region" description="Basic and acidic residues" evidence="1">
    <location>
        <begin position="100"/>
        <end position="109"/>
    </location>
</feature>
<reference evidence="3 4" key="1">
    <citation type="submission" date="2024-06" db="EMBL/GenBank/DDBJ databases">
        <title>Genomic Encyclopedia of Type Strains, Phase IV (KMG-IV): sequencing the most valuable type-strain genomes for metagenomic binning, comparative biology and taxonomic classification.</title>
        <authorList>
            <person name="Goeker M."/>
        </authorList>
    </citation>
    <scope>NUCLEOTIDE SEQUENCE [LARGE SCALE GENOMIC DNA]</scope>
    <source>
        <strain evidence="3 4">DSM 105042</strain>
    </source>
</reference>
<dbReference type="PANTHER" id="PTHR34580">
    <property type="match status" value="1"/>
</dbReference>
<evidence type="ECO:0000256" key="1">
    <source>
        <dbReference type="SAM" id="MobiDB-lite"/>
    </source>
</evidence>
<accession>A0ABV2H0J3</accession>
<proteinExistence type="predicted"/>
<keyword evidence="4" id="KW-1185">Reference proteome</keyword>
<evidence type="ECO:0000259" key="2">
    <source>
        <dbReference type="Pfam" id="PF08279"/>
    </source>
</evidence>
<evidence type="ECO:0000313" key="4">
    <source>
        <dbReference type="Proteomes" id="UP001549031"/>
    </source>
</evidence>
<dbReference type="SUPFAM" id="SSF46785">
    <property type="entry name" value="Winged helix' DNA-binding domain"/>
    <property type="match status" value="1"/>
</dbReference>
<keyword evidence="3" id="KW-0238">DNA-binding</keyword>